<dbReference type="UniPathway" id="UPA01057">
    <property type="reaction ID" value="UER00163"/>
</dbReference>
<feature type="active site" description="Proton donor" evidence="4">
    <location>
        <position position="244"/>
    </location>
</feature>
<dbReference type="UniPathway" id="UPA00079"/>
<gene>
    <name evidence="4" type="primary">menF</name>
    <name evidence="6" type="ORF">DBZ36_16810</name>
</gene>
<comment type="pathway">
    <text evidence="4">Quinol/quinone metabolism; 1,4-dihydroxy-2-naphthoate biosynthesis; 1,4-dihydroxy-2-naphthoate from chorismate: step 1/7.</text>
</comment>
<feature type="active site" description="Proton acceptor" evidence="4">
    <location>
        <position position="194"/>
    </location>
</feature>
<keyword evidence="4" id="KW-0479">Metal-binding</keyword>
<dbReference type="PANTHER" id="PTHR42839">
    <property type="entry name" value="ISOCHORISMATE SYNTHASE ENTC"/>
    <property type="match status" value="1"/>
</dbReference>
<evidence type="ECO:0000256" key="3">
    <source>
        <dbReference type="ARBA" id="ARBA00023235"/>
    </source>
</evidence>
<dbReference type="OrthoDB" id="9806579at2"/>
<reference evidence="6 7" key="1">
    <citation type="submission" date="2018-09" db="EMBL/GenBank/DDBJ databases">
        <authorList>
            <person name="Wang Z."/>
        </authorList>
    </citation>
    <scope>NUCLEOTIDE SEQUENCE [LARGE SCALE GENOMIC DNA]</scope>
    <source>
        <strain evidence="6 7">ALS 81</strain>
    </source>
</reference>
<keyword evidence="4" id="KW-0460">Magnesium</keyword>
<dbReference type="SUPFAM" id="SSF56322">
    <property type="entry name" value="ADC synthase"/>
    <property type="match status" value="1"/>
</dbReference>
<dbReference type="HAMAP" id="MF_01935">
    <property type="entry name" value="MenF"/>
    <property type="match status" value="1"/>
</dbReference>
<feature type="binding site" evidence="4">
    <location>
        <position position="288"/>
    </location>
    <ligand>
        <name>Mg(2+)</name>
        <dbReference type="ChEBI" id="CHEBI:18420"/>
    </ligand>
</feature>
<organism evidence="6 7">
    <name type="scientific">Alginatibacterium sediminis</name>
    <dbReference type="NCBI Taxonomy" id="2164068"/>
    <lineage>
        <taxon>Bacteria</taxon>
        <taxon>Pseudomonadati</taxon>
        <taxon>Pseudomonadota</taxon>
        <taxon>Gammaproteobacteria</taxon>
        <taxon>Alteromonadales</taxon>
        <taxon>Alteromonadaceae</taxon>
        <taxon>Alginatibacterium</taxon>
    </lineage>
</organism>
<dbReference type="InterPro" id="IPR015890">
    <property type="entry name" value="Chorismate_C"/>
</dbReference>
<dbReference type="NCBIfam" id="TIGR00543">
    <property type="entry name" value="isochor_syn"/>
    <property type="match status" value="1"/>
</dbReference>
<dbReference type="RefSeq" id="WP_120356132.1">
    <property type="nucleotide sequence ID" value="NZ_RAQO01000009.1"/>
</dbReference>
<comment type="similarity">
    <text evidence="2 4">Belongs to the isochorismate synthase family.</text>
</comment>
<comment type="caution">
    <text evidence="6">The sequence shown here is derived from an EMBL/GenBank/DDBJ whole genome shotgun (WGS) entry which is preliminary data.</text>
</comment>
<comment type="catalytic activity">
    <reaction evidence="1 4">
        <text>chorismate = isochorismate</text>
        <dbReference type="Rhea" id="RHEA:18985"/>
        <dbReference type="ChEBI" id="CHEBI:29748"/>
        <dbReference type="ChEBI" id="CHEBI:29780"/>
        <dbReference type="EC" id="5.4.4.2"/>
    </reaction>
</comment>
<dbReference type="EC" id="5.4.4.2" evidence="4"/>
<comment type="cofactor">
    <cofactor evidence="4">
        <name>Mg(2+)</name>
        <dbReference type="ChEBI" id="CHEBI:18420"/>
    </cofactor>
</comment>
<proteinExistence type="inferred from homology"/>
<protein>
    <recommendedName>
        <fullName evidence="4">Isochorismate synthase MenF</fullName>
        <ecNumber evidence="4">5.4.4.2</ecNumber>
    </recommendedName>
    <alternativeName>
        <fullName evidence="4">Isochorismate mutase</fullName>
    </alternativeName>
</protein>
<comment type="pathway">
    <text evidence="4">Quinol/quinone metabolism; menaquinone biosynthesis.</text>
</comment>
<dbReference type="GO" id="GO:0008909">
    <property type="term" value="F:isochorismate synthase activity"/>
    <property type="evidence" value="ECO:0007669"/>
    <property type="project" value="UniProtKB-UniRule"/>
</dbReference>
<keyword evidence="4" id="KW-0474">Menaquinone biosynthesis</keyword>
<evidence type="ECO:0000259" key="5">
    <source>
        <dbReference type="Pfam" id="PF00425"/>
    </source>
</evidence>
<dbReference type="GO" id="GO:0009234">
    <property type="term" value="P:menaquinone biosynthetic process"/>
    <property type="evidence" value="ECO:0007669"/>
    <property type="project" value="UniProtKB-UniRule"/>
</dbReference>
<keyword evidence="3 4" id="KW-0413">Isomerase</keyword>
<sequence>MISIDSTAFEKALEGLAATNLAGYQQLKFSCLKVDPLAWLNQQLHTVRGYWSEPSGAHTAFVGQACDLLSPEQLQNACESLNHNDDSLRFYGGMAFSRRSAQWPGFPQRRFVLPRFELRQNAQLSEFVINADFHNNPRQEIELIRSQFYALQDPHPLPPLSCQLRQYSYQPNFERWQKLVDEVTAPSFQAHTAKVVLARQTQIKLDRELNPFTLIDHWQKREQQCYSFVFQFDGVHSFVGCSPERLYSRDGLDLRTEALAGTAPRHIDPAQDIELANRLLEDDKNQRENQIVVDDLVRRLQEISLHVQPQAHTELLRLRRVQHLKRPIHATISPDLDDSALLSTLHPTPAVGGLPRSSAMRFIEQKEGFDRGWYSGAVGWFSGERSEFSVAIRSALLSPTSLNTYAGAGIVEGSQAQEEWDELNHKTAALLDLLQLDLDSLSA</sequence>
<dbReference type="GO" id="GO:0000287">
    <property type="term" value="F:magnesium ion binding"/>
    <property type="evidence" value="ECO:0007669"/>
    <property type="project" value="UniProtKB-UniRule"/>
</dbReference>
<evidence type="ECO:0000256" key="2">
    <source>
        <dbReference type="ARBA" id="ARBA00005297"/>
    </source>
</evidence>
<dbReference type="Gene3D" id="3.60.120.10">
    <property type="entry name" value="Anthranilate synthase"/>
    <property type="match status" value="1"/>
</dbReference>
<comment type="function">
    <text evidence="4">Catalyzes the conversion of chorismate to isochorismate.</text>
</comment>
<feature type="domain" description="Chorismate-utilising enzyme C-terminal" evidence="5">
    <location>
        <begin position="173"/>
        <end position="426"/>
    </location>
</feature>
<dbReference type="InterPro" id="IPR004561">
    <property type="entry name" value="IsoChor_synthase"/>
</dbReference>
<dbReference type="PANTHER" id="PTHR42839:SF2">
    <property type="entry name" value="ISOCHORISMATE SYNTHASE ENTC"/>
    <property type="match status" value="1"/>
</dbReference>
<dbReference type="Pfam" id="PF00425">
    <property type="entry name" value="Chorismate_bind"/>
    <property type="match status" value="1"/>
</dbReference>
<dbReference type="Proteomes" id="UP000286482">
    <property type="component" value="Unassembled WGS sequence"/>
</dbReference>
<feature type="binding site" evidence="4">
    <location>
        <position position="422"/>
    </location>
    <ligand>
        <name>Mg(2+)</name>
        <dbReference type="ChEBI" id="CHEBI:18420"/>
    </ligand>
</feature>
<dbReference type="AlphaFoldDB" id="A0A420E705"/>
<evidence type="ECO:0000256" key="1">
    <source>
        <dbReference type="ARBA" id="ARBA00000799"/>
    </source>
</evidence>
<dbReference type="InterPro" id="IPR034681">
    <property type="entry name" value="MenF"/>
</dbReference>
<evidence type="ECO:0000313" key="6">
    <source>
        <dbReference type="EMBL" id="RKF14321.1"/>
    </source>
</evidence>
<dbReference type="EMBL" id="RAQO01000009">
    <property type="protein sequence ID" value="RKF14321.1"/>
    <property type="molecule type" value="Genomic_DNA"/>
</dbReference>
<accession>A0A420E705</accession>
<name>A0A420E705_9ALTE</name>
<evidence type="ECO:0000256" key="4">
    <source>
        <dbReference type="HAMAP-Rule" id="MF_01935"/>
    </source>
</evidence>
<dbReference type="InterPro" id="IPR005801">
    <property type="entry name" value="ADC_synthase"/>
</dbReference>
<evidence type="ECO:0000313" key="7">
    <source>
        <dbReference type="Proteomes" id="UP000286482"/>
    </source>
</evidence>
<keyword evidence="7" id="KW-1185">Reference proteome</keyword>